<dbReference type="PATRIC" id="fig|1403316.3.peg.81"/>
<dbReference type="STRING" id="1403316.PRV_00515"/>
<name>U5NBV9_9MOLU</name>
<dbReference type="HOGENOM" id="CLU_088914_0_0_14"/>
<sequence>MLMQNGLKMIGLSTPSKLIISCAGIVGGGIVLSLTTSELSSQQISSAFSSAYRSVAGLFLQNNQQNKLDNESPNNFFGSFSQQIKNVFKIVSQYFEPIFDIFKKPWQSLESLFKNLKNNNHEQKPNGSEINFDSRSLWNGALTLLGFKYRNIFEVEFGTFLYFLFNALFGVETWNFLWGGDNGGSFYQNWIDSNKWKKALEETKKFETRFRGFLFLLWNIDELRKSEEKNINNSNREKRKLSRQNMLAWSHSSPWVTNSIMEENN</sequence>
<dbReference type="Proteomes" id="UP000017119">
    <property type="component" value="Chromosome"/>
</dbReference>
<dbReference type="OrthoDB" id="403793at2"/>
<proteinExistence type="predicted"/>
<protein>
    <submittedName>
        <fullName evidence="1">Uncharacterized protein</fullName>
    </submittedName>
</protein>
<keyword evidence="2" id="KW-1185">Reference proteome</keyword>
<dbReference type="EMBL" id="CP006771">
    <property type="protein sequence ID" value="AGX88872.1"/>
    <property type="molecule type" value="Genomic_DNA"/>
</dbReference>
<reference evidence="1 2" key="1">
    <citation type="journal article" date="2013" name="Genome Announc.">
        <title>Genome Sequence of Mycoplasma parvum (Formerly Eperythrozoon parvum), a Diminutive Hemoplasma of the Pig.</title>
        <authorList>
            <person name="do Nascimento N.C."/>
            <person name="Dos Santos A.P."/>
            <person name="Chu Y."/>
            <person name="Guimaraes A.M."/>
            <person name="Pagliaro A."/>
            <person name="Messick J.B."/>
        </authorList>
    </citation>
    <scope>NUCLEOTIDE SEQUENCE [LARGE SCALE GENOMIC DNA]</scope>
    <source>
        <strain evidence="1 2">Indiana</strain>
    </source>
</reference>
<organism evidence="1 2">
    <name type="scientific">Mycoplasma parvum str. Indiana</name>
    <dbReference type="NCBI Taxonomy" id="1403316"/>
    <lineage>
        <taxon>Bacteria</taxon>
        <taxon>Bacillati</taxon>
        <taxon>Mycoplasmatota</taxon>
        <taxon>Mollicutes</taxon>
        <taxon>Mycoplasmataceae</taxon>
        <taxon>Mycoplasma</taxon>
    </lineage>
</organism>
<accession>U5NBV9</accession>
<gene>
    <name evidence="1" type="ORF">PRV_00515</name>
</gene>
<dbReference type="KEGG" id="mpv:PRV_00515"/>
<evidence type="ECO:0000313" key="1">
    <source>
        <dbReference type="EMBL" id="AGX88872.1"/>
    </source>
</evidence>
<evidence type="ECO:0000313" key="2">
    <source>
        <dbReference type="Proteomes" id="UP000017119"/>
    </source>
</evidence>
<dbReference type="AlphaFoldDB" id="U5NBV9"/>